<dbReference type="EMBL" id="FOHJ01000013">
    <property type="protein sequence ID" value="SET99543.1"/>
    <property type="molecule type" value="Genomic_DNA"/>
</dbReference>
<dbReference type="RefSeq" id="WP_220083841.1">
    <property type="nucleotide sequence ID" value="NZ_FOHJ01000013.1"/>
</dbReference>
<dbReference type="Gene3D" id="3.90.1490.10">
    <property type="entry name" value="putative n-type atp pyrophosphatase, domain 2"/>
    <property type="match status" value="1"/>
</dbReference>
<dbReference type="Proteomes" id="UP000199095">
    <property type="component" value="Unassembled WGS sequence"/>
</dbReference>
<accession>A0A1I0IQT9</accession>
<proteinExistence type="predicted"/>
<feature type="domain" description="Diphthamide synthase" evidence="1">
    <location>
        <begin position="4"/>
        <end position="207"/>
    </location>
</feature>
<dbReference type="Pfam" id="PF01902">
    <property type="entry name" value="Diphthami_syn_2"/>
    <property type="match status" value="1"/>
</dbReference>
<dbReference type="InterPro" id="IPR002761">
    <property type="entry name" value="Diphthami_syn_dom"/>
</dbReference>
<dbReference type="STRING" id="237682.SAMN05421676_11384"/>
<name>A0A1I0IQT9_9BACI</name>
<organism evidence="2 3">
    <name type="scientific">Salinibacillus kushneri</name>
    <dbReference type="NCBI Taxonomy" id="237682"/>
    <lineage>
        <taxon>Bacteria</taxon>
        <taxon>Bacillati</taxon>
        <taxon>Bacillota</taxon>
        <taxon>Bacilli</taxon>
        <taxon>Bacillales</taxon>
        <taxon>Bacillaceae</taxon>
        <taxon>Salinibacillus</taxon>
    </lineage>
</organism>
<dbReference type="AlphaFoldDB" id="A0A1I0IQT9"/>
<dbReference type="SUPFAM" id="SSF52402">
    <property type="entry name" value="Adenine nucleotide alpha hydrolases-like"/>
    <property type="match status" value="1"/>
</dbReference>
<evidence type="ECO:0000259" key="1">
    <source>
        <dbReference type="Pfam" id="PF01902"/>
    </source>
</evidence>
<evidence type="ECO:0000313" key="3">
    <source>
        <dbReference type="Proteomes" id="UP000199095"/>
    </source>
</evidence>
<dbReference type="InterPro" id="IPR014729">
    <property type="entry name" value="Rossmann-like_a/b/a_fold"/>
</dbReference>
<keyword evidence="3" id="KW-1185">Reference proteome</keyword>
<dbReference type="CDD" id="cd01994">
    <property type="entry name" value="AANH_PF0828-like"/>
    <property type="match status" value="1"/>
</dbReference>
<sequence>MKKRIAVSFSGGKDSILALNRLIQSKEWDVVCLVTTITEEYNRTTMHGVRETLLDEQAYALNFPLYKVYIPPNCTNQMYENVMDHMIQQLIQDGITHMMFGDIHLEDVKRYREKMLEDTAIQPLFPIWGEQTQVLFDEFLNEGFQTIITCVDSTQLSPQFTGRLLDNKFLKAIPETVDPCGENGEFHTFVFDGPLFHQKVNFNVVRDVTIRKDMYTGKDRFFYVDLQPI</sequence>
<protein>
    <submittedName>
        <fullName evidence="2">MJ0570-related uncharacterized domain-containing protein</fullName>
    </submittedName>
</protein>
<evidence type="ECO:0000313" key="2">
    <source>
        <dbReference type="EMBL" id="SET99543.1"/>
    </source>
</evidence>
<reference evidence="3" key="1">
    <citation type="submission" date="2016-10" db="EMBL/GenBank/DDBJ databases">
        <authorList>
            <person name="Varghese N."/>
            <person name="Submissions S."/>
        </authorList>
    </citation>
    <scope>NUCLEOTIDE SEQUENCE [LARGE SCALE GENOMIC DNA]</scope>
    <source>
        <strain evidence="3">CGMCC 1.3566</strain>
    </source>
</reference>
<dbReference type="Gene3D" id="3.40.50.620">
    <property type="entry name" value="HUPs"/>
    <property type="match status" value="1"/>
</dbReference>
<gene>
    <name evidence="2" type="ORF">SAMN05421676_11384</name>
</gene>